<dbReference type="EMBL" id="JBBKAK010000001">
    <property type="protein sequence ID" value="MEJ8667688.1"/>
    <property type="molecule type" value="Genomic_DNA"/>
</dbReference>
<evidence type="ECO:0000313" key="3">
    <source>
        <dbReference type="Proteomes" id="UP001376459"/>
    </source>
</evidence>
<dbReference type="SUPFAM" id="SSF52540">
    <property type="entry name" value="P-loop containing nucleoside triphosphate hydrolases"/>
    <property type="match status" value="1"/>
</dbReference>
<accession>A0ABU8UGQ3</accession>
<dbReference type="Pfam" id="PF13191">
    <property type="entry name" value="AAA_16"/>
    <property type="match status" value="1"/>
</dbReference>
<dbReference type="Proteomes" id="UP001376459">
    <property type="component" value="Unassembled WGS sequence"/>
</dbReference>
<evidence type="ECO:0000313" key="2">
    <source>
        <dbReference type="EMBL" id="MEJ8667688.1"/>
    </source>
</evidence>
<protein>
    <submittedName>
        <fullName evidence="2">ATP-binding protein</fullName>
    </submittedName>
</protein>
<dbReference type="InterPro" id="IPR027417">
    <property type="entry name" value="P-loop_NTPase"/>
</dbReference>
<sequence length="87" mass="9548">MPETYTDVLIGRQDEIRRLDALLQAARQGMGGALVLRGEPGIGKSVLLRHLDEAATGFLVMRASGRSSRWSCRTPRCTSCSPRHRPG</sequence>
<evidence type="ECO:0000259" key="1">
    <source>
        <dbReference type="Pfam" id="PF13191"/>
    </source>
</evidence>
<keyword evidence="2" id="KW-0547">Nucleotide-binding</keyword>
<dbReference type="Gene3D" id="3.40.50.300">
    <property type="entry name" value="P-loop containing nucleotide triphosphate hydrolases"/>
    <property type="match status" value="1"/>
</dbReference>
<keyword evidence="3" id="KW-1185">Reference proteome</keyword>
<reference evidence="2 3" key="1">
    <citation type="submission" date="2024-03" db="EMBL/GenBank/DDBJ databases">
        <title>Novel Streptomyces species of biotechnological and ecological value are a feature of Machair soil.</title>
        <authorList>
            <person name="Prole J.R."/>
            <person name="Goodfellow M."/>
            <person name="Allenby N."/>
            <person name="Ward A.C."/>
        </authorList>
    </citation>
    <scope>NUCLEOTIDE SEQUENCE [LARGE SCALE GENOMIC DNA]</scope>
    <source>
        <strain evidence="2 3">MS1.AVA.1</strain>
    </source>
</reference>
<keyword evidence="2" id="KW-0067">ATP-binding</keyword>
<gene>
    <name evidence="2" type="ORF">WKI71_01240</name>
</gene>
<dbReference type="InterPro" id="IPR041664">
    <property type="entry name" value="AAA_16"/>
</dbReference>
<proteinExistence type="predicted"/>
<organism evidence="2 3">
    <name type="scientific">Streptomyces machairae</name>
    <dbReference type="NCBI Taxonomy" id="3134109"/>
    <lineage>
        <taxon>Bacteria</taxon>
        <taxon>Bacillati</taxon>
        <taxon>Actinomycetota</taxon>
        <taxon>Actinomycetes</taxon>
        <taxon>Kitasatosporales</taxon>
        <taxon>Streptomycetaceae</taxon>
        <taxon>Streptomyces</taxon>
    </lineage>
</organism>
<feature type="domain" description="Orc1-like AAA ATPase" evidence="1">
    <location>
        <begin position="9"/>
        <end position="58"/>
    </location>
</feature>
<dbReference type="GO" id="GO:0005524">
    <property type="term" value="F:ATP binding"/>
    <property type="evidence" value="ECO:0007669"/>
    <property type="project" value="UniProtKB-KW"/>
</dbReference>
<comment type="caution">
    <text evidence="2">The sequence shown here is derived from an EMBL/GenBank/DDBJ whole genome shotgun (WGS) entry which is preliminary data.</text>
</comment>
<name>A0ABU8UGQ3_9ACTN</name>